<dbReference type="Gene3D" id="3.60.10.10">
    <property type="entry name" value="Endonuclease/exonuclease/phosphatase"/>
    <property type="match status" value="1"/>
</dbReference>
<evidence type="ECO:0000313" key="2">
    <source>
        <dbReference type="Proteomes" id="UP000268350"/>
    </source>
</evidence>
<reference evidence="2" key="1">
    <citation type="submission" date="2018-01" db="EMBL/GenBank/DDBJ databases">
        <authorList>
            <person name="Alioto T."/>
            <person name="Alioto T."/>
        </authorList>
    </citation>
    <scope>NUCLEOTIDE SEQUENCE [LARGE SCALE GENOMIC DNA]</scope>
</reference>
<gene>
    <name evidence="1" type="ORF">DGUA_6G020968</name>
</gene>
<evidence type="ECO:0008006" key="3">
    <source>
        <dbReference type="Google" id="ProtNLM"/>
    </source>
</evidence>
<proteinExistence type="predicted"/>
<accession>A0A3B0KTI8</accession>
<dbReference type="EMBL" id="OUUW01000060">
    <property type="protein sequence ID" value="SPP90059.1"/>
    <property type="molecule type" value="Genomic_DNA"/>
</dbReference>
<name>A0A3B0KTI8_DROGU</name>
<dbReference type="AlphaFoldDB" id="A0A3B0KTI8"/>
<dbReference type="SUPFAM" id="SSF56219">
    <property type="entry name" value="DNase I-like"/>
    <property type="match status" value="1"/>
</dbReference>
<evidence type="ECO:0000313" key="1">
    <source>
        <dbReference type="EMBL" id="SPP90059.1"/>
    </source>
</evidence>
<keyword evidence="2" id="KW-1185">Reference proteome</keyword>
<dbReference type="OrthoDB" id="8063615at2759"/>
<sequence>SFEGQEGSLRICSAYFGHDQPDPTSYALRAFIADCEMRGIGLLVGCDANAHHYQWGSSDIDER</sequence>
<feature type="non-terminal residue" evidence="1">
    <location>
        <position position="1"/>
    </location>
</feature>
<dbReference type="InterPro" id="IPR036691">
    <property type="entry name" value="Endo/exonu/phosph_ase_sf"/>
</dbReference>
<organism evidence="1 2">
    <name type="scientific">Drosophila guanche</name>
    <name type="common">Fruit fly</name>
    <dbReference type="NCBI Taxonomy" id="7266"/>
    <lineage>
        <taxon>Eukaryota</taxon>
        <taxon>Metazoa</taxon>
        <taxon>Ecdysozoa</taxon>
        <taxon>Arthropoda</taxon>
        <taxon>Hexapoda</taxon>
        <taxon>Insecta</taxon>
        <taxon>Pterygota</taxon>
        <taxon>Neoptera</taxon>
        <taxon>Endopterygota</taxon>
        <taxon>Diptera</taxon>
        <taxon>Brachycera</taxon>
        <taxon>Muscomorpha</taxon>
        <taxon>Ephydroidea</taxon>
        <taxon>Drosophilidae</taxon>
        <taxon>Drosophila</taxon>
        <taxon>Sophophora</taxon>
    </lineage>
</organism>
<feature type="non-terminal residue" evidence="1">
    <location>
        <position position="63"/>
    </location>
</feature>
<protein>
    <recommendedName>
        <fullName evidence="3">Endonuclease/exonuclease/phosphatase domain-containing protein</fullName>
    </recommendedName>
</protein>
<dbReference type="Proteomes" id="UP000268350">
    <property type="component" value="Unassembled WGS sequence"/>
</dbReference>